<dbReference type="Proteomes" id="UP000011996">
    <property type="component" value="Unassembled WGS sequence"/>
</dbReference>
<dbReference type="PATRIC" id="fig|1263868.3.peg.839"/>
<dbReference type="EMBL" id="ANOF01000025">
    <property type="protein sequence ID" value="EMI28669.1"/>
    <property type="molecule type" value="Genomic_DNA"/>
</dbReference>
<feature type="region of interest" description="Disordered" evidence="1">
    <location>
        <begin position="37"/>
        <end position="67"/>
    </location>
</feature>
<evidence type="ECO:0000313" key="2">
    <source>
        <dbReference type="EMBL" id="EMI28669.1"/>
    </source>
</evidence>
<reference evidence="2 3" key="1">
    <citation type="journal article" date="2013" name="Mar. Genomics">
        <title>Expression of sulfatases in Rhodopirellula baltica and the diversity of sulfatases in the genus Rhodopirellula.</title>
        <authorList>
            <person name="Wegner C.E."/>
            <person name="Richter-Heitmann T."/>
            <person name="Klindworth A."/>
            <person name="Klockow C."/>
            <person name="Richter M."/>
            <person name="Achstetter T."/>
            <person name="Glockner F.O."/>
            <person name="Harder J."/>
        </authorList>
    </citation>
    <scope>NUCLEOTIDE SEQUENCE [LARGE SCALE GENOMIC DNA]</scope>
    <source>
        <strain evidence="2 3">SH398</strain>
    </source>
</reference>
<proteinExistence type="predicted"/>
<accession>M5SQX1</accession>
<organism evidence="2 3">
    <name type="scientific">Rhodopirellula europaea SH398</name>
    <dbReference type="NCBI Taxonomy" id="1263868"/>
    <lineage>
        <taxon>Bacteria</taxon>
        <taxon>Pseudomonadati</taxon>
        <taxon>Planctomycetota</taxon>
        <taxon>Planctomycetia</taxon>
        <taxon>Pirellulales</taxon>
        <taxon>Pirellulaceae</taxon>
        <taxon>Rhodopirellula</taxon>
    </lineage>
</organism>
<evidence type="ECO:0000256" key="1">
    <source>
        <dbReference type="SAM" id="MobiDB-lite"/>
    </source>
</evidence>
<protein>
    <submittedName>
        <fullName evidence="2">Uncharacterized protein</fullName>
    </submittedName>
</protein>
<comment type="caution">
    <text evidence="2">The sequence shown here is derived from an EMBL/GenBank/DDBJ whole genome shotgun (WGS) entry which is preliminary data.</text>
</comment>
<gene>
    <name evidence="2" type="ORF">RESH_00771</name>
</gene>
<sequence>MSPPPQLSSAHRPHFFTPIRRISLFLLKRIVGQLAPSRQLRTRNRRHPARPTSTPQKRPHCSRSRVASRLGEVVTAC</sequence>
<evidence type="ECO:0000313" key="3">
    <source>
        <dbReference type="Proteomes" id="UP000011996"/>
    </source>
</evidence>
<name>M5SQX1_9BACT</name>
<feature type="compositionally biased region" description="Basic residues" evidence="1">
    <location>
        <begin position="40"/>
        <end position="49"/>
    </location>
</feature>
<dbReference type="AlphaFoldDB" id="M5SQX1"/>
<dbReference type="STRING" id="1263868.RESH_00771"/>